<dbReference type="SFLD" id="SFLDG01135">
    <property type="entry name" value="C1.5.6:_HAD__Beta-PGM__Phospha"/>
    <property type="match status" value="1"/>
</dbReference>
<dbReference type="Proteomes" id="UP000543642">
    <property type="component" value="Unassembled WGS sequence"/>
</dbReference>
<dbReference type="InterPro" id="IPR051806">
    <property type="entry name" value="HAD-like_SPP"/>
</dbReference>
<keyword evidence="1" id="KW-0378">Hydrolase</keyword>
<dbReference type="PANTHER" id="PTHR43481:SF4">
    <property type="entry name" value="GLYCEROL-1-PHOSPHATE PHOSPHOHYDROLASE 1-RELATED"/>
    <property type="match status" value="1"/>
</dbReference>
<dbReference type="GO" id="GO:0050308">
    <property type="term" value="F:sugar-phosphatase activity"/>
    <property type="evidence" value="ECO:0007669"/>
    <property type="project" value="TreeGrafter"/>
</dbReference>
<evidence type="ECO:0000313" key="2">
    <source>
        <dbReference type="Proteomes" id="UP000543642"/>
    </source>
</evidence>
<dbReference type="RefSeq" id="WP_183772261.1">
    <property type="nucleotide sequence ID" value="NZ_JACHFW010000003.1"/>
</dbReference>
<name>A0A7W8M4G9_9FIRM</name>
<accession>A0A7W8M4G9</accession>
<dbReference type="PRINTS" id="PR00413">
    <property type="entry name" value="HADHALOGNASE"/>
</dbReference>
<dbReference type="InterPro" id="IPR036412">
    <property type="entry name" value="HAD-like_sf"/>
</dbReference>
<dbReference type="Gene3D" id="3.40.50.1000">
    <property type="entry name" value="HAD superfamily/HAD-like"/>
    <property type="match status" value="1"/>
</dbReference>
<evidence type="ECO:0000313" key="1">
    <source>
        <dbReference type="EMBL" id="MBB5263965.1"/>
    </source>
</evidence>
<keyword evidence="2" id="KW-1185">Reference proteome</keyword>
<reference evidence="1 2" key="1">
    <citation type="submission" date="2020-08" db="EMBL/GenBank/DDBJ databases">
        <title>Genomic Encyclopedia of Type Strains, Phase IV (KMG-IV): sequencing the most valuable type-strain genomes for metagenomic binning, comparative biology and taxonomic classification.</title>
        <authorList>
            <person name="Goeker M."/>
        </authorList>
    </citation>
    <scope>NUCLEOTIDE SEQUENCE [LARGE SCALE GENOMIC DNA]</scope>
    <source>
        <strain evidence="1 2">DSM 106146</strain>
    </source>
</reference>
<dbReference type="SFLD" id="SFLDS00003">
    <property type="entry name" value="Haloacid_Dehalogenase"/>
    <property type="match status" value="1"/>
</dbReference>
<dbReference type="InterPro" id="IPR023214">
    <property type="entry name" value="HAD_sf"/>
</dbReference>
<proteinExistence type="predicted"/>
<dbReference type="SFLD" id="SFLDG01129">
    <property type="entry name" value="C1.5:_HAD__Beta-PGM__Phosphata"/>
    <property type="match status" value="1"/>
</dbReference>
<dbReference type="PANTHER" id="PTHR43481">
    <property type="entry name" value="FRUCTOSE-1-PHOSPHATE PHOSPHATASE"/>
    <property type="match status" value="1"/>
</dbReference>
<dbReference type="Pfam" id="PF00702">
    <property type="entry name" value="Hydrolase"/>
    <property type="match status" value="1"/>
</dbReference>
<dbReference type="SUPFAM" id="SSF56784">
    <property type="entry name" value="HAD-like"/>
    <property type="match status" value="1"/>
</dbReference>
<dbReference type="Gene3D" id="1.10.150.240">
    <property type="entry name" value="Putative phosphatase, domain 2"/>
    <property type="match status" value="1"/>
</dbReference>
<dbReference type="InterPro" id="IPR006439">
    <property type="entry name" value="HAD-SF_hydro_IA"/>
</dbReference>
<dbReference type="NCBIfam" id="TIGR01509">
    <property type="entry name" value="HAD-SF-IA-v3"/>
    <property type="match status" value="1"/>
</dbReference>
<organism evidence="1 2">
    <name type="scientific">Catenibacillus scindens</name>
    <dbReference type="NCBI Taxonomy" id="673271"/>
    <lineage>
        <taxon>Bacteria</taxon>
        <taxon>Bacillati</taxon>
        <taxon>Bacillota</taxon>
        <taxon>Clostridia</taxon>
        <taxon>Lachnospirales</taxon>
        <taxon>Lachnospiraceae</taxon>
        <taxon>Catenibacillus</taxon>
    </lineage>
</organism>
<gene>
    <name evidence="1" type="ORF">HNP82_001070</name>
</gene>
<comment type="caution">
    <text evidence="1">The sequence shown here is derived from an EMBL/GenBank/DDBJ whole genome shotgun (WGS) entry which is preliminary data.</text>
</comment>
<dbReference type="EMBL" id="JACHFW010000003">
    <property type="protein sequence ID" value="MBB5263965.1"/>
    <property type="molecule type" value="Genomic_DNA"/>
</dbReference>
<dbReference type="InterPro" id="IPR023198">
    <property type="entry name" value="PGP-like_dom2"/>
</dbReference>
<dbReference type="AlphaFoldDB" id="A0A7W8M4G9"/>
<protein>
    <submittedName>
        <fullName evidence="1">HAD superfamily hydrolase (TIGR01509 family)</fullName>
    </submittedName>
</protein>
<sequence>MINAVIFDMDGVLIDTEKYLVRFWVQAGREAGFDVRPEHGLLIRSLAGKYAGPLLKKIFGKNFDYPAVRARRKELMARHIAENGLEKKPFVDETLDALRSMGIKTAVATATDRERARKYLTQIGVLDKFNKIICADMVENGKPQPDIYLYACSQIGEVPKNCMAVEDSPNGVRSAASAGLVTVMVPDLTPPDDELKALIQAKGESLKDIPEIVKRINGRDMDFQI</sequence>